<dbReference type="Proteomes" id="UP001501447">
    <property type="component" value="Unassembled WGS sequence"/>
</dbReference>
<dbReference type="Pfam" id="PF04313">
    <property type="entry name" value="HSDR_N"/>
    <property type="match status" value="1"/>
</dbReference>
<accession>A0ABP6D7X3</accession>
<keyword evidence="4" id="KW-0540">Nuclease</keyword>
<evidence type="ECO:0000313" key="12">
    <source>
        <dbReference type="EMBL" id="GAA2633337.1"/>
    </source>
</evidence>
<dbReference type="CDD" id="cd22332">
    <property type="entry name" value="HsdR_N"/>
    <property type="match status" value="1"/>
</dbReference>
<keyword evidence="13" id="KW-1185">Reference proteome</keyword>
<dbReference type="InterPro" id="IPR007409">
    <property type="entry name" value="Restrct_endonuc_type1_HsdR_N"/>
</dbReference>
<dbReference type="InterPro" id="IPR051268">
    <property type="entry name" value="Type-I_R_enzyme_R_subunit"/>
</dbReference>
<dbReference type="InterPro" id="IPR040980">
    <property type="entry name" value="SWI2_SNF2"/>
</dbReference>
<organism evidence="12 13">
    <name type="scientific">Streptomyces axinellae</name>
    <dbReference type="NCBI Taxonomy" id="552788"/>
    <lineage>
        <taxon>Bacteria</taxon>
        <taxon>Bacillati</taxon>
        <taxon>Actinomycetota</taxon>
        <taxon>Actinomycetes</taxon>
        <taxon>Kitasatosporales</taxon>
        <taxon>Streptomycetaceae</taxon>
        <taxon>Streptomyces</taxon>
    </lineage>
</organism>
<comment type="catalytic activity">
    <reaction evidence="1">
        <text>Endonucleolytic cleavage of DNA to give random double-stranded fragments with terminal 5'-phosphates, ATP is simultaneously hydrolyzed.</text>
        <dbReference type="EC" id="3.1.21.3"/>
    </reaction>
</comment>
<evidence type="ECO:0000256" key="1">
    <source>
        <dbReference type="ARBA" id="ARBA00000851"/>
    </source>
</evidence>
<dbReference type="InterPro" id="IPR027417">
    <property type="entry name" value="P-loop_NTPase"/>
</dbReference>
<keyword evidence="9" id="KW-0067">ATP-binding</keyword>
<comment type="caution">
    <text evidence="12">The sequence shown here is derived from an EMBL/GenBank/DDBJ whole genome shotgun (WGS) entry which is preliminary data.</text>
</comment>
<proteinExistence type="inferred from homology"/>
<dbReference type="PANTHER" id="PTHR30195:SF15">
    <property type="entry name" value="TYPE I RESTRICTION ENZYME HINDI ENDONUCLEASE SUBUNIT"/>
    <property type="match status" value="1"/>
</dbReference>
<evidence type="ECO:0000256" key="8">
    <source>
        <dbReference type="ARBA" id="ARBA00022801"/>
    </source>
</evidence>
<dbReference type="CDD" id="cd18800">
    <property type="entry name" value="SF2_C_EcoR124I-like"/>
    <property type="match status" value="1"/>
</dbReference>
<dbReference type="EC" id="3.1.21.3" evidence="3"/>
<evidence type="ECO:0000256" key="2">
    <source>
        <dbReference type="ARBA" id="ARBA00008598"/>
    </source>
</evidence>
<dbReference type="SUPFAM" id="SSF52540">
    <property type="entry name" value="P-loop containing nucleoside triphosphate hydrolases"/>
    <property type="match status" value="1"/>
</dbReference>
<keyword evidence="5" id="KW-0547">Nucleotide-binding</keyword>
<evidence type="ECO:0000256" key="3">
    <source>
        <dbReference type="ARBA" id="ARBA00012654"/>
    </source>
</evidence>
<keyword evidence="6" id="KW-0680">Restriction system</keyword>
<keyword evidence="7" id="KW-0255">Endonuclease</keyword>
<evidence type="ECO:0000313" key="13">
    <source>
        <dbReference type="Proteomes" id="UP001501447"/>
    </source>
</evidence>
<feature type="domain" description="Helicase ATP-binding" evidence="11">
    <location>
        <begin position="317"/>
        <end position="579"/>
    </location>
</feature>
<comment type="similarity">
    <text evidence="2">Belongs to the HsdR family.</text>
</comment>
<evidence type="ECO:0000256" key="7">
    <source>
        <dbReference type="ARBA" id="ARBA00022759"/>
    </source>
</evidence>
<dbReference type="Pfam" id="PF18766">
    <property type="entry name" value="SWI2_SNF2"/>
    <property type="match status" value="1"/>
</dbReference>
<dbReference type="RefSeq" id="WP_344569859.1">
    <property type="nucleotide sequence ID" value="NZ_BAAARJ010000022.1"/>
</dbReference>
<sequence>MVGRRQTVERDETEVPFLAQLEAMGWTHLPGSALTEEDREPGQPLLTGRIRAALRRINKLPGQLGCWMDDAALDEAVAQLRRRTDVATGDSLKDLNQELTDLLTHGTPPLRGPDGKDHSAYFIDWEAGSPHNEFLAVSQLRVRNSGGKHEIPDIVLFVNGIPLVVIEGKSQDLENPLGDAVEDLRAYAGKPLDTDERPARDRPAGIPGLFVPAQLLVAASGVDAVLGTIDAEVKHFVSWGSATPDHEDDKALHRALREAQHLHTPRASPFLSTEEDINGQHRLIALVLTPRNLLNIVRHYVIELPVKNAEGEVVKHVKVVCRHQQYRAVEQIVRRLRAHRSPLDAGADGDERGGVIWHTQGSGKSLTMAFLARRLHQSDDPALNQFTVLVVTDRTQLQEQLHATVQLSDSASVIATSRADVEGLLETAGEPGGRRVIFAMIQKYLGHVPGLVLGDEAKEERDLAEEFRKAEKRIEAGREPGDVADPPPDEVEARRREFRLCSDSPRVLVLVDEAHRSHSSVLHACLRDAVPNAARIGFTGTPILKGRKRLTKEIFGPTIDTYRMDEAERDGVVVPVEYEGRTGPAHVNESGELDTKFVNLLTSLTDEQQLALQARWTPPTDRDVAESAPMIRAKAKDMLEHYVLGPLRHGFKAQVAAVSREAVATYRSALQDARAALLEQLHTFDPERLRGVPPHTISYQDSVLLAAWHQQALLRRIDFVPVMSAGKEWASGRWREWTDKDRQEEHVARFLQPMPALAPDNPWAVTRLSGADPLPAGRTGQTLGRTDGLNPWSGSGTAAPPPAEAAPIAFLIVKSMLLTGFDAPIEQVLYLDRPIRDAELLQAVARVNRPFTGKKNGLVVDYYGVFADLKRTLASYRGEPEGDNGGMRTMGAAVPDMEEAAKALVTFLRDELGITTLDTRDERNRAVLALAQEQDRAMFDRLLGTFLSAQDRVLPHEAALKWVARAQQWTVLQKRARRLYRDAPNGDFSLRSYGRQVRAMIADHLVLPEIQQEILPISLNDPGFDAAVEQLGSTNTQLAAAEQAHGLRHHLEQHERRERPHVYKELSEALEEVLRRFDGRWAEMKEALRPLIERARSQAEEDPELVGLTPAERLLYTELSEFSPRYESLAMLSPETRRALVVEVHATIVDKVSLASFRSDSTHLAGLETAIFTAARNTVRETGGRLGTEPAKALARHLGGHVVEHLPRYRREGGAMR</sequence>
<evidence type="ECO:0000256" key="9">
    <source>
        <dbReference type="ARBA" id="ARBA00022840"/>
    </source>
</evidence>
<dbReference type="InterPro" id="IPR014001">
    <property type="entry name" value="Helicase_ATP-bd"/>
</dbReference>
<evidence type="ECO:0000256" key="4">
    <source>
        <dbReference type="ARBA" id="ARBA00022722"/>
    </source>
</evidence>
<evidence type="ECO:0000256" key="10">
    <source>
        <dbReference type="ARBA" id="ARBA00023125"/>
    </source>
</evidence>
<dbReference type="PANTHER" id="PTHR30195">
    <property type="entry name" value="TYPE I SITE-SPECIFIC DEOXYRIBONUCLEASE PROTEIN SUBUNIT M AND R"/>
    <property type="match status" value="1"/>
</dbReference>
<dbReference type="InterPro" id="IPR055180">
    <property type="entry name" value="HsdR_RecA-like_helicase_dom_2"/>
</dbReference>
<evidence type="ECO:0000256" key="6">
    <source>
        <dbReference type="ARBA" id="ARBA00022747"/>
    </source>
</evidence>
<name>A0ABP6D7X3_9ACTN</name>
<dbReference type="Pfam" id="PF22679">
    <property type="entry name" value="T1R_D3-like"/>
    <property type="match status" value="1"/>
</dbReference>
<dbReference type="SMART" id="SM00487">
    <property type="entry name" value="DEXDc"/>
    <property type="match status" value="1"/>
</dbReference>
<reference evidence="13" key="1">
    <citation type="journal article" date="2019" name="Int. J. Syst. Evol. Microbiol.">
        <title>The Global Catalogue of Microorganisms (GCM) 10K type strain sequencing project: providing services to taxonomists for standard genome sequencing and annotation.</title>
        <authorList>
            <consortium name="The Broad Institute Genomics Platform"/>
            <consortium name="The Broad Institute Genome Sequencing Center for Infectious Disease"/>
            <person name="Wu L."/>
            <person name="Ma J."/>
        </authorList>
    </citation>
    <scope>NUCLEOTIDE SEQUENCE [LARGE SCALE GENOMIC DNA]</scope>
    <source>
        <strain evidence="13">JCM 16373</strain>
    </source>
</reference>
<evidence type="ECO:0000256" key="5">
    <source>
        <dbReference type="ARBA" id="ARBA00022741"/>
    </source>
</evidence>
<dbReference type="Gene3D" id="3.90.1570.50">
    <property type="match status" value="1"/>
</dbReference>
<gene>
    <name evidence="12" type="ORF">GCM10009863_56840</name>
</gene>
<keyword evidence="10" id="KW-0238">DNA-binding</keyword>
<keyword evidence="8" id="KW-0378">Hydrolase</keyword>
<protein>
    <recommendedName>
        <fullName evidence="3">type I site-specific deoxyribonuclease</fullName>
        <ecNumber evidence="3">3.1.21.3</ecNumber>
    </recommendedName>
</protein>
<dbReference type="Gene3D" id="3.40.50.300">
    <property type="entry name" value="P-loop containing nucleotide triphosphate hydrolases"/>
    <property type="match status" value="2"/>
</dbReference>
<evidence type="ECO:0000259" key="11">
    <source>
        <dbReference type="SMART" id="SM00487"/>
    </source>
</evidence>
<dbReference type="EMBL" id="BAAARJ010000022">
    <property type="protein sequence ID" value="GAA2633337.1"/>
    <property type="molecule type" value="Genomic_DNA"/>
</dbReference>